<feature type="chain" id="PRO_5027111914" description="VCBS repeat-containing protein" evidence="2">
    <location>
        <begin position="51"/>
        <end position="411"/>
    </location>
</feature>
<keyword evidence="5" id="KW-1185">Reference proteome</keyword>
<protein>
    <recommendedName>
        <fullName evidence="7">VCBS repeat-containing protein</fullName>
    </recommendedName>
</protein>
<feature type="region of interest" description="Disordered" evidence="1">
    <location>
        <begin position="304"/>
        <end position="331"/>
    </location>
</feature>
<dbReference type="AlphaFoldDB" id="A0A6N7QDD4"/>
<evidence type="ECO:0000313" key="4">
    <source>
        <dbReference type="EMBL" id="MRH76625.1"/>
    </source>
</evidence>
<gene>
    <name evidence="3" type="ORF">GIY21_18680</name>
    <name evidence="4" type="ORF">GIY22_18520</name>
</gene>
<feature type="signal peptide" evidence="2">
    <location>
        <begin position="1"/>
        <end position="50"/>
    </location>
</feature>
<evidence type="ECO:0008006" key="7">
    <source>
        <dbReference type="Google" id="ProtNLM"/>
    </source>
</evidence>
<accession>A0A6N7QDD4</accession>
<evidence type="ECO:0000313" key="3">
    <source>
        <dbReference type="EMBL" id="MRH02329.1"/>
    </source>
</evidence>
<evidence type="ECO:0000256" key="2">
    <source>
        <dbReference type="SAM" id="SignalP"/>
    </source>
</evidence>
<name>A0A6N7QDD4_9XANT</name>
<sequence length="411" mass="44545">MDAQRMNGAAAPAAPARFAAAPRWMPRIRPTSWATAALLALAACPAPAHAAAPGTATLPEVLEQLRREIEAEPASNPTPIDTVLQRHEDTTGVSFDLAAAGAAAAPLVQPAGVTADEWQAVRTYLGDAGTAQDDVSENGDDHYTLLDLDEDGQRDLVITSYVGGTGLFTEITVLRRDPVHGFLALPNTAPDTAPATGTFSINGRGSDQTLYWLRIDGRSYAAYRDGDYFQDTLTLSRPLSPLPQEHSSSRVLQVRYRYRHTLAPAPDTADATTEEQDAARWLTQHPQLRAVADRELQRLGFDAQGRQRRPNPDARCPVPAATSDPEERAQWPWHGPGHYTFDYVADIRLRHGSDCYSASIVAFRSSNLTSYAACCALWLYAAPGEQAVTLPLLSKRERSSVRLTAAAPPAQ</sequence>
<comment type="caution">
    <text evidence="3">The sequence shown here is derived from an EMBL/GenBank/DDBJ whole genome shotgun (WGS) entry which is preliminary data.</text>
</comment>
<dbReference type="EMBL" id="WJPM01000020">
    <property type="protein sequence ID" value="MRH76625.1"/>
    <property type="molecule type" value="Genomic_DNA"/>
</dbReference>
<keyword evidence="2" id="KW-0732">Signal</keyword>
<reference evidence="4" key="2">
    <citation type="journal article" date="2020" name="Plant Dis.">
        <title>A Grain Rot of Rice in Iran Caused by a Xanthomonas Strain Closely Related to X. sacchari.</title>
        <authorList>
            <person name="Mirghasempour S.A."/>
            <person name="Huang S."/>
            <person name="Studholme D.J."/>
            <person name="Brady C.L."/>
        </authorList>
    </citation>
    <scope>NUCLEOTIDE SEQUENCE</scope>
    <source>
        <strain evidence="4">SAM114</strain>
    </source>
</reference>
<evidence type="ECO:0000313" key="5">
    <source>
        <dbReference type="Proteomes" id="UP000437931"/>
    </source>
</evidence>
<dbReference type="Proteomes" id="UP000437931">
    <property type="component" value="Unassembled WGS sequence"/>
</dbReference>
<dbReference type="EMBL" id="WJPN01000020">
    <property type="protein sequence ID" value="MRH02329.1"/>
    <property type="molecule type" value="Genomic_DNA"/>
</dbReference>
<evidence type="ECO:0000313" key="6">
    <source>
        <dbReference type="Proteomes" id="UP000439314"/>
    </source>
</evidence>
<reference evidence="5 6" key="1">
    <citation type="submission" date="2019-11" db="EMBL/GenBank/DDBJ databases">
        <title>First report of rice panicle blight caused by Xanthomonas sp. in Iran.</title>
        <authorList>
            <person name="Mirghasempour S.A."/>
            <person name="Huang S."/>
            <person name="Brady C.L."/>
            <person name="Studholme D.J."/>
        </authorList>
    </citation>
    <scope>NUCLEOTIDE SEQUENCE [LARGE SCALE GENOMIC DNA]</scope>
    <source>
        <strain evidence="3 6">ASD011</strain>
        <strain evidence="5">SAM114</strain>
    </source>
</reference>
<evidence type="ECO:0000256" key="1">
    <source>
        <dbReference type="SAM" id="MobiDB-lite"/>
    </source>
</evidence>
<dbReference type="Proteomes" id="UP000439314">
    <property type="component" value="Unassembled WGS sequence"/>
</dbReference>
<organism evidence="3 6">
    <name type="scientific">Xanthomonas sontii</name>
    <dbReference type="NCBI Taxonomy" id="2650745"/>
    <lineage>
        <taxon>Bacteria</taxon>
        <taxon>Pseudomonadati</taxon>
        <taxon>Pseudomonadota</taxon>
        <taxon>Gammaproteobacteria</taxon>
        <taxon>Lysobacterales</taxon>
        <taxon>Lysobacteraceae</taxon>
        <taxon>Xanthomonas</taxon>
    </lineage>
</organism>
<proteinExistence type="predicted"/>